<evidence type="ECO:0000256" key="3">
    <source>
        <dbReference type="ARBA" id="ARBA00022475"/>
    </source>
</evidence>
<reference evidence="9 10" key="1">
    <citation type="submission" date="2016-08" db="EMBL/GenBank/DDBJ databases">
        <title>Genome sequencing of Paenibacillus sp. TI45-13ar, isolated from Korean traditional nuruk.</title>
        <authorList>
            <person name="Kim S.-J."/>
        </authorList>
    </citation>
    <scope>NUCLEOTIDE SEQUENCE [LARGE SCALE GENOMIC DNA]</scope>
    <source>
        <strain evidence="9 10">TI45-13ar</strain>
    </source>
</reference>
<dbReference type="GO" id="GO:0005886">
    <property type="term" value="C:plasma membrane"/>
    <property type="evidence" value="ECO:0007669"/>
    <property type="project" value="UniProtKB-SubCell"/>
</dbReference>
<dbReference type="STRING" id="1886670.PTI45_02641"/>
<dbReference type="PANTHER" id="PTHR43227:SF11">
    <property type="entry name" value="BLL4140 PROTEIN"/>
    <property type="match status" value="1"/>
</dbReference>
<sequence length="317" mass="35145">MDGVGQKIKARKGETAHRKTLKKRHNHYFLYALLAPALILTIIFKYVPMYGAVIAFKDFSPLKGIMRSDWVGFKYFEKFLNSPNFTDIFTNTISLSLFGLICSFPIPIILALMLNQVRQAKIKKNVQLILYAPNFISVVVIVGMLFIFLSPVGPINQLVSAIFGQPLMFMSEPGYFRSIYILSGIWQGAGWSSIIYVAALAGVDPELHNAASLDGANIFQRILHIDLPTIRPIMAIVFILAAGGIMSIGFEKAYLMQTSMNLPSSEIISTYVYKVGLQAGDYSYSAAVGLFNSVINVFLLVAVNFVVKKLNEGEGLY</sequence>
<keyword evidence="3" id="KW-1003">Cell membrane</keyword>
<comment type="similarity">
    <text evidence="7">Belongs to the binding-protein-dependent transport system permease family.</text>
</comment>
<keyword evidence="10" id="KW-1185">Reference proteome</keyword>
<dbReference type="Gene3D" id="1.10.3720.10">
    <property type="entry name" value="MetI-like"/>
    <property type="match status" value="1"/>
</dbReference>
<feature type="transmembrane region" description="Helical" evidence="7">
    <location>
        <begin position="126"/>
        <end position="149"/>
    </location>
</feature>
<comment type="caution">
    <text evidence="9">The sequence shown here is derived from an EMBL/GenBank/DDBJ whole genome shotgun (WGS) entry which is preliminary data.</text>
</comment>
<organism evidence="9 10">
    <name type="scientific">Paenibacillus nuruki</name>
    <dbReference type="NCBI Taxonomy" id="1886670"/>
    <lineage>
        <taxon>Bacteria</taxon>
        <taxon>Bacillati</taxon>
        <taxon>Bacillota</taxon>
        <taxon>Bacilli</taxon>
        <taxon>Bacillales</taxon>
        <taxon>Paenibacillaceae</taxon>
        <taxon>Paenibacillus</taxon>
    </lineage>
</organism>
<feature type="transmembrane region" description="Helical" evidence="7">
    <location>
        <begin position="88"/>
        <end position="114"/>
    </location>
</feature>
<keyword evidence="5 7" id="KW-1133">Transmembrane helix</keyword>
<evidence type="ECO:0000313" key="10">
    <source>
        <dbReference type="Proteomes" id="UP000094578"/>
    </source>
</evidence>
<feature type="transmembrane region" description="Helical" evidence="7">
    <location>
        <begin position="230"/>
        <end position="250"/>
    </location>
</feature>
<keyword evidence="6 7" id="KW-0472">Membrane</keyword>
<feature type="transmembrane region" description="Helical" evidence="7">
    <location>
        <begin position="179"/>
        <end position="203"/>
    </location>
</feature>
<dbReference type="PROSITE" id="PS50928">
    <property type="entry name" value="ABC_TM1"/>
    <property type="match status" value="1"/>
</dbReference>
<name>A0A1E3L2Y4_9BACL</name>
<keyword evidence="2 7" id="KW-0813">Transport</keyword>
<dbReference type="Pfam" id="PF00528">
    <property type="entry name" value="BPD_transp_1"/>
    <property type="match status" value="1"/>
</dbReference>
<gene>
    <name evidence="9" type="ORF">PTI45_02641</name>
</gene>
<dbReference type="InterPro" id="IPR000515">
    <property type="entry name" value="MetI-like"/>
</dbReference>
<feature type="transmembrane region" description="Helical" evidence="7">
    <location>
        <begin position="28"/>
        <end position="47"/>
    </location>
</feature>
<evidence type="ECO:0000256" key="2">
    <source>
        <dbReference type="ARBA" id="ARBA00022448"/>
    </source>
</evidence>
<evidence type="ECO:0000256" key="7">
    <source>
        <dbReference type="RuleBase" id="RU363032"/>
    </source>
</evidence>
<dbReference type="SUPFAM" id="SSF161098">
    <property type="entry name" value="MetI-like"/>
    <property type="match status" value="1"/>
</dbReference>
<accession>A0A1E3L2Y4</accession>
<dbReference type="InterPro" id="IPR050809">
    <property type="entry name" value="UgpAE/MalFG_permease"/>
</dbReference>
<proteinExistence type="inferred from homology"/>
<dbReference type="AlphaFoldDB" id="A0A1E3L2Y4"/>
<dbReference type="PANTHER" id="PTHR43227">
    <property type="entry name" value="BLL4140 PROTEIN"/>
    <property type="match status" value="1"/>
</dbReference>
<dbReference type="GO" id="GO:0055085">
    <property type="term" value="P:transmembrane transport"/>
    <property type="evidence" value="ECO:0007669"/>
    <property type="project" value="InterPro"/>
</dbReference>
<evidence type="ECO:0000256" key="1">
    <source>
        <dbReference type="ARBA" id="ARBA00004651"/>
    </source>
</evidence>
<evidence type="ECO:0000256" key="4">
    <source>
        <dbReference type="ARBA" id="ARBA00022692"/>
    </source>
</evidence>
<evidence type="ECO:0000313" key="9">
    <source>
        <dbReference type="EMBL" id="ODP28003.1"/>
    </source>
</evidence>
<evidence type="ECO:0000256" key="6">
    <source>
        <dbReference type="ARBA" id="ARBA00023136"/>
    </source>
</evidence>
<dbReference type="InterPro" id="IPR035906">
    <property type="entry name" value="MetI-like_sf"/>
</dbReference>
<dbReference type="Proteomes" id="UP000094578">
    <property type="component" value="Unassembled WGS sequence"/>
</dbReference>
<protein>
    <submittedName>
        <fullName evidence="9">Protein LplB</fullName>
    </submittedName>
</protein>
<dbReference type="PATRIC" id="fig|1886670.3.peg.2685"/>
<comment type="subcellular location">
    <subcellularLocation>
        <location evidence="1 7">Cell membrane</location>
        <topology evidence="1 7">Multi-pass membrane protein</topology>
    </subcellularLocation>
</comment>
<keyword evidence="4 7" id="KW-0812">Transmembrane</keyword>
<evidence type="ECO:0000259" key="8">
    <source>
        <dbReference type="PROSITE" id="PS50928"/>
    </source>
</evidence>
<evidence type="ECO:0000256" key="5">
    <source>
        <dbReference type="ARBA" id="ARBA00022989"/>
    </source>
</evidence>
<feature type="transmembrane region" description="Helical" evidence="7">
    <location>
        <begin position="282"/>
        <end position="307"/>
    </location>
</feature>
<dbReference type="EMBL" id="MDER01000044">
    <property type="protein sequence ID" value="ODP28003.1"/>
    <property type="molecule type" value="Genomic_DNA"/>
</dbReference>
<feature type="domain" description="ABC transmembrane type-1" evidence="8">
    <location>
        <begin position="89"/>
        <end position="303"/>
    </location>
</feature>